<proteinExistence type="inferred from homology"/>
<dbReference type="InterPro" id="IPR041489">
    <property type="entry name" value="PDZ_6"/>
</dbReference>
<keyword evidence="17 21" id="KW-0472">Membrane</keyword>
<evidence type="ECO:0000256" key="10">
    <source>
        <dbReference type="ARBA" id="ARBA00022692"/>
    </source>
</evidence>
<dbReference type="Proteomes" id="UP000270296">
    <property type="component" value="Unassembled WGS sequence"/>
</dbReference>
<keyword evidence="11" id="KW-0053">Apoptosis</keyword>
<reference evidence="24 25" key="1">
    <citation type="submission" date="2018-11" db="EMBL/GenBank/DDBJ databases">
        <authorList>
            <consortium name="Pathogen Informatics"/>
        </authorList>
    </citation>
    <scope>NUCLEOTIDE SEQUENCE [LARGE SCALE GENOMIC DNA]</scope>
</reference>
<evidence type="ECO:0000256" key="20">
    <source>
        <dbReference type="ARBA" id="ARBA00035606"/>
    </source>
</evidence>
<evidence type="ECO:0000256" key="6">
    <source>
        <dbReference type="ARBA" id="ARBA00013033"/>
    </source>
</evidence>
<dbReference type="GO" id="GO:0004252">
    <property type="term" value="F:serine-type endopeptidase activity"/>
    <property type="evidence" value="ECO:0007669"/>
    <property type="project" value="InterPro"/>
</dbReference>
<evidence type="ECO:0000256" key="2">
    <source>
        <dbReference type="ARBA" id="ARBA00004251"/>
    </source>
</evidence>
<keyword evidence="10 21" id="KW-0812">Transmembrane</keyword>
<evidence type="ECO:0000256" key="1">
    <source>
        <dbReference type="ARBA" id="ARBA00001760"/>
    </source>
</evidence>
<dbReference type="Pfam" id="PF23608">
    <property type="entry name" value="Ig_ILCR1"/>
    <property type="match status" value="1"/>
</dbReference>
<dbReference type="Gene3D" id="2.60.40.2160">
    <property type="entry name" value="Interleukin-17 receptor A/B, fibronectin-III-like domain 1"/>
    <property type="match status" value="1"/>
</dbReference>
<dbReference type="OrthoDB" id="1727108at2759"/>
<dbReference type="InterPro" id="IPR038683">
    <property type="entry name" value="IL17RA/B_FnIII-like_1_sf"/>
</dbReference>
<keyword evidence="15 21" id="KW-1133">Transmembrane helix</keyword>
<evidence type="ECO:0000256" key="13">
    <source>
        <dbReference type="ARBA" id="ARBA00022825"/>
    </source>
</evidence>
<dbReference type="InterPro" id="IPR057066">
    <property type="entry name" value="Ig_ILCR1"/>
</dbReference>
<evidence type="ECO:0000256" key="5">
    <source>
        <dbReference type="ARBA" id="ARBA00010541"/>
    </source>
</evidence>
<feature type="domain" description="SEFIR" evidence="23">
    <location>
        <begin position="380"/>
        <end position="534"/>
    </location>
</feature>
<keyword evidence="16" id="KW-0496">Mitochondrion</keyword>
<evidence type="ECO:0000256" key="15">
    <source>
        <dbReference type="ARBA" id="ARBA00022989"/>
    </source>
</evidence>
<feature type="domain" description="PDZ" evidence="22">
    <location>
        <begin position="980"/>
        <end position="1036"/>
    </location>
</feature>
<dbReference type="GO" id="GO:0007005">
    <property type="term" value="P:mitochondrion organization"/>
    <property type="evidence" value="ECO:0007669"/>
    <property type="project" value="UniProtKB-ARBA"/>
</dbReference>
<dbReference type="InterPro" id="IPR036034">
    <property type="entry name" value="PDZ_sf"/>
</dbReference>
<evidence type="ECO:0000256" key="11">
    <source>
        <dbReference type="ARBA" id="ARBA00022703"/>
    </source>
</evidence>
<dbReference type="SMART" id="SM00228">
    <property type="entry name" value="PDZ"/>
    <property type="match status" value="1"/>
</dbReference>
<evidence type="ECO:0000259" key="22">
    <source>
        <dbReference type="PROSITE" id="PS50106"/>
    </source>
</evidence>
<feature type="transmembrane region" description="Helical" evidence="21">
    <location>
        <begin position="325"/>
        <end position="347"/>
    </location>
</feature>
<evidence type="ECO:0000256" key="17">
    <source>
        <dbReference type="ARBA" id="ARBA00023136"/>
    </source>
</evidence>
<evidence type="ECO:0000256" key="3">
    <source>
        <dbReference type="ARBA" id="ARBA00004304"/>
    </source>
</evidence>
<name>A0A3P8B123_9BILA</name>
<keyword evidence="9" id="KW-0645">Protease</keyword>
<keyword evidence="13" id="KW-0720">Serine protease</keyword>
<keyword evidence="18" id="KW-0865">Zymogen</keyword>
<keyword evidence="8" id="KW-1003">Cell membrane</keyword>
<dbReference type="GO" id="GO:0005758">
    <property type="term" value="C:mitochondrial intermembrane space"/>
    <property type="evidence" value="ECO:0007669"/>
    <property type="project" value="UniProtKB-SubCell"/>
</dbReference>
<evidence type="ECO:0000259" key="23">
    <source>
        <dbReference type="PROSITE" id="PS51534"/>
    </source>
</evidence>
<dbReference type="GO" id="GO:0031966">
    <property type="term" value="C:mitochondrial membrane"/>
    <property type="evidence" value="ECO:0007669"/>
    <property type="project" value="UniProtKB-SubCell"/>
</dbReference>
<dbReference type="SUPFAM" id="SSF50494">
    <property type="entry name" value="Trypsin-like serine proteases"/>
    <property type="match status" value="1"/>
</dbReference>
<dbReference type="SUPFAM" id="SSF50156">
    <property type="entry name" value="PDZ domain-like"/>
    <property type="match status" value="1"/>
</dbReference>
<dbReference type="Pfam" id="PF25519">
    <property type="entry name" value="ILCR1_N"/>
    <property type="match status" value="1"/>
</dbReference>
<protein>
    <recommendedName>
        <fullName evidence="7">Serine protease HTRA2, mitochondrial</fullName>
        <ecNumber evidence="6">3.4.21.108</ecNumber>
    </recommendedName>
    <alternativeName>
        <fullName evidence="19">High temperature requirement protein A2</fullName>
    </alternativeName>
</protein>
<dbReference type="FunFam" id="2.40.10.120:FF:000004">
    <property type="entry name" value="Serine protease HTRA2, mitochondrial"/>
    <property type="match status" value="1"/>
</dbReference>
<keyword evidence="12" id="KW-0378">Hydrolase</keyword>
<organism evidence="24 25">
    <name type="scientific">Soboliphyme baturini</name>
    <dbReference type="NCBI Taxonomy" id="241478"/>
    <lineage>
        <taxon>Eukaryota</taxon>
        <taxon>Metazoa</taxon>
        <taxon>Ecdysozoa</taxon>
        <taxon>Nematoda</taxon>
        <taxon>Enoplea</taxon>
        <taxon>Dorylaimia</taxon>
        <taxon>Dioctophymatida</taxon>
        <taxon>Dioctophymatoidea</taxon>
        <taxon>Soboliphymatidae</taxon>
        <taxon>Soboliphyme</taxon>
    </lineage>
</organism>
<dbReference type="PROSITE" id="PS51534">
    <property type="entry name" value="SEFIR"/>
    <property type="match status" value="1"/>
</dbReference>
<dbReference type="GO" id="GO:0006915">
    <property type="term" value="P:apoptotic process"/>
    <property type="evidence" value="ECO:0007669"/>
    <property type="project" value="UniProtKB-KW"/>
</dbReference>
<evidence type="ECO:0000256" key="8">
    <source>
        <dbReference type="ARBA" id="ARBA00022475"/>
    </source>
</evidence>
<dbReference type="Gene3D" id="2.40.10.120">
    <property type="match status" value="1"/>
</dbReference>
<evidence type="ECO:0000256" key="4">
    <source>
        <dbReference type="ARBA" id="ARBA00004375"/>
    </source>
</evidence>
<comment type="catalytic activity">
    <reaction evidence="1">
        <text>Cleavage of non-polar aliphatic amino-acids at the P1 position, with a preference for Val, Ile and Met. At the P2 and P3 positions, Arg is selected most strongly with a secondary preference for other hydrophilic residues.</text>
        <dbReference type="EC" id="3.4.21.108"/>
    </reaction>
</comment>
<dbReference type="GO" id="GO:0005886">
    <property type="term" value="C:plasma membrane"/>
    <property type="evidence" value="ECO:0007669"/>
    <property type="project" value="UniProtKB-SubCell"/>
</dbReference>
<dbReference type="InterPro" id="IPR013568">
    <property type="entry name" value="SEFIR_dom"/>
</dbReference>
<dbReference type="Pfam" id="PF17820">
    <property type="entry name" value="PDZ_6"/>
    <property type="match status" value="1"/>
</dbReference>
<dbReference type="Gene3D" id="2.30.42.10">
    <property type="match status" value="1"/>
</dbReference>
<evidence type="ECO:0000256" key="21">
    <source>
        <dbReference type="SAM" id="Phobius"/>
    </source>
</evidence>
<evidence type="ECO:0000256" key="7">
    <source>
        <dbReference type="ARBA" id="ARBA00016929"/>
    </source>
</evidence>
<accession>A0A3P8B123</accession>
<evidence type="ECO:0000313" key="24">
    <source>
        <dbReference type="EMBL" id="VDP03168.1"/>
    </source>
</evidence>
<dbReference type="PANTHER" id="PTHR22939">
    <property type="entry name" value="SERINE PROTEASE FAMILY S1C HTRA-RELATED"/>
    <property type="match status" value="1"/>
</dbReference>
<dbReference type="EC" id="3.4.21.108" evidence="6"/>
<dbReference type="InterPro" id="IPR009003">
    <property type="entry name" value="Peptidase_S1_PA"/>
</dbReference>
<evidence type="ECO:0000256" key="18">
    <source>
        <dbReference type="ARBA" id="ARBA00023145"/>
    </source>
</evidence>
<gene>
    <name evidence="24" type="ORF">SBAD_LOCUS4040</name>
</gene>
<dbReference type="GO" id="GO:0043065">
    <property type="term" value="P:positive regulation of apoptotic process"/>
    <property type="evidence" value="ECO:0007669"/>
    <property type="project" value="TreeGrafter"/>
</dbReference>
<dbReference type="InterPro" id="IPR001940">
    <property type="entry name" value="Peptidase_S1C"/>
</dbReference>
<keyword evidence="25" id="KW-1185">Reference proteome</keyword>
<dbReference type="PROSITE" id="PS50106">
    <property type="entry name" value="PDZ"/>
    <property type="match status" value="1"/>
</dbReference>
<sequence length="1047" mass="116764">MRIFHISGCSSIAGNEELAPPHDLQVFYYLTGLLSHQPYSLVVNITWQPPFDDSLFFVTGFNLYVVDMDANEKHCFQVIVGRDVWTVADKDNHIKFWFSVTDLFVFRHRYYIGVQTLPKSLNRSVEAGISRIETRMPEHPGINLEDDSDVCSETSHPDAHGWVTAFNLVDIQSWTKSIFVEFVAAPLKYCFSEYEIRLMDVESRIVRSAVLRNGSAYAGWIGNYTVSYVNYTFENVTPGVYSIGVIPIETDDQGRCLCQMPNKVCSCTMAVFSDIRMPDVKQLQFDPCDLLPPIKSPLSCYGGNATVDVKSIAGVQSQELNNRSWLLFGVTLITLSMVVCLMALLYFKYFQQYFKNVKMYLIPNDSVVLLPREQAHKEPNKTILLIYAHDCPQHDFAVKAFANYLQSVSQCTVVSDFNSVEEISRNKSDWMIRSLANADKVVVVHSVGSYVRYGWKVLQGDCGVVIQRKDPVMFDDLFLSQLDMFINQRIFPGDSHAKPFVSVRFTYTPKPWILPYFAPYVCYEVPAQLQYFVPWLFDTVPSSAVEQQTGTPPFVVEQWSDEYSQLKAAVEGMQKFVNDSNNWFEETHVKRRCSDHFSQSERSTLLDPLNLAVPDELHNSLQFNNTSVTGSTDGVETVTSVDSACVGSTDSVSFSRNIGRVAFLTGGASATSFLAFRYFSNLPRFKSITLGIPIANAEKADSDDNVQQQTYPMNLNFVADVVEKVAPAVVYLEIVGNLPFVGNQTVSNGSGVIVRSDGLILTNAHVVGNGRRGVEVKLQDGRSFPGEVCFIDPISDLATVKIKATGLPALNLGTKRKIRPGEWVIALGSPFSLTNTVTVGVISNTHRKLVDLGQNSPIEYIQTDAMITFGNSGGPLVNLDGDIIGINTMQVMSGISFAVPADYAKQFLEKVDSLEKSKGGTGFVSRAVSVLKILGTSWFSRKPHHLKTKKFVGLNMLTLDEHILRDLRARDENFSSISHGVLVHGVIIDSPAHQSGIEPGDIIIEINNKTVYSTQDVLSKLESSEQLVFTIIRRKHTLKISVFPEVD</sequence>
<dbReference type="EMBL" id="UZAM01008088">
    <property type="protein sequence ID" value="VDP03168.1"/>
    <property type="molecule type" value="Genomic_DNA"/>
</dbReference>
<dbReference type="Gene3D" id="3.40.50.11530">
    <property type="match status" value="1"/>
</dbReference>
<comment type="function">
    <text evidence="20">Serine protease that shows proteolytic activity against a non-specific substrate beta-casein. Promotes or induces cell death either by direct binding to and inhibition of BIRC proteins (also called inhibitor of apoptosis proteins, IAPs), leading to an increase in caspase activity, or by a BIRC inhibition-independent, caspase-independent and serine protease activity-dependent mechanism. Can antagonize antiapoptotic activity of th/Diap1 by directly inducing the degradation of th/Diap1.</text>
</comment>
<dbReference type="PRINTS" id="PR00834">
    <property type="entry name" value="PROTEASES2C"/>
</dbReference>
<keyword evidence="14" id="KW-0809">Transit peptide</keyword>
<dbReference type="AlphaFoldDB" id="A0A3P8B123"/>
<comment type="similarity">
    <text evidence="5">Belongs to the peptidase S1C family.</text>
</comment>
<evidence type="ECO:0000256" key="12">
    <source>
        <dbReference type="ARBA" id="ARBA00022801"/>
    </source>
</evidence>
<dbReference type="GO" id="GO:0006508">
    <property type="term" value="P:proteolysis"/>
    <property type="evidence" value="ECO:0007669"/>
    <property type="project" value="UniProtKB-KW"/>
</dbReference>
<dbReference type="PANTHER" id="PTHR22939:SF129">
    <property type="entry name" value="SERINE PROTEASE HTRA2, MITOCHONDRIAL"/>
    <property type="match status" value="1"/>
</dbReference>
<evidence type="ECO:0000256" key="14">
    <source>
        <dbReference type="ARBA" id="ARBA00022946"/>
    </source>
</evidence>
<dbReference type="InterPro" id="IPR001478">
    <property type="entry name" value="PDZ"/>
</dbReference>
<evidence type="ECO:0000313" key="25">
    <source>
        <dbReference type="Proteomes" id="UP000270296"/>
    </source>
</evidence>
<evidence type="ECO:0000256" key="9">
    <source>
        <dbReference type="ARBA" id="ARBA00022670"/>
    </source>
</evidence>
<comment type="subcellular location">
    <subcellularLocation>
        <location evidence="2">Cell membrane</location>
        <topology evidence="2">Single-pass type I membrane protein</topology>
    </subcellularLocation>
    <subcellularLocation>
        <location evidence="4">Mitochondrion intermembrane space</location>
        <topology evidence="4">Single-pass membrane protein</topology>
    </subcellularLocation>
    <subcellularLocation>
        <location evidence="3">Mitochondrion membrane</location>
        <topology evidence="3">Single-pass membrane protein</topology>
    </subcellularLocation>
</comment>
<evidence type="ECO:0000256" key="16">
    <source>
        <dbReference type="ARBA" id="ARBA00023128"/>
    </source>
</evidence>
<evidence type="ECO:0000256" key="19">
    <source>
        <dbReference type="ARBA" id="ARBA00029644"/>
    </source>
</evidence>
<dbReference type="Pfam" id="PF13365">
    <property type="entry name" value="Trypsin_2"/>
    <property type="match status" value="1"/>
</dbReference>
<dbReference type="Pfam" id="PF08357">
    <property type="entry name" value="SEFIR"/>
    <property type="match status" value="1"/>
</dbReference>